<sequence length="336" mass="37418">MKIGIWRIKGWEKDYLESALKGHEVSFFEGDLNKDTIPSDTSFEIISVFVGSLLDSEVINALSNLKLITTRSTGFDHIDLETAHKKNIQVAYVPTYGENTVAEHAFALLLCLAHRIYEGYDRLREKGVYSFEGLEGFDLKDKTIGIIGTGHIGQYAIKIANGFSMKVIAFDAFPKKDLNNELNFEYKNILDELLSESDVVSLHVPYIKETHHMINKNNILKMKKGSVLINTARGALVETEALVSALEGGHLAGAGLDVFEEEDVAKDELGYLLSGSDKSDLKVVLENHKLIDMNNVIVTPHSAFNTKEAKTRILNTTLENINSFIEKGEAENLVKK</sequence>
<protein>
    <submittedName>
        <fullName evidence="7">Hydroxyacid dehydrogenase</fullName>
    </submittedName>
</protein>
<dbReference type="GO" id="GO:0051287">
    <property type="term" value="F:NAD binding"/>
    <property type="evidence" value="ECO:0007669"/>
    <property type="project" value="InterPro"/>
</dbReference>
<evidence type="ECO:0000256" key="3">
    <source>
        <dbReference type="ARBA" id="ARBA00023027"/>
    </source>
</evidence>
<dbReference type="PANTHER" id="PTHR43026">
    <property type="entry name" value="2-HYDROXYACID DEHYDROGENASE HOMOLOG 1-RELATED"/>
    <property type="match status" value="1"/>
</dbReference>
<dbReference type="SUPFAM" id="SSF51735">
    <property type="entry name" value="NAD(P)-binding Rossmann-fold domains"/>
    <property type="match status" value="1"/>
</dbReference>
<comment type="caution">
    <text evidence="7">The sequence shown here is derived from an EMBL/GenBank/DDBJ whole genome shotgun (WGS) entry which is preliminary data.</text>
</comment>
<dbReference type="SUPFAM" id="SSF52283">
    <property type="entry name" value="Formate/glycerate dehydrogenase catalytic domain-like"/>
    <property type="match status" value="1"/>
</dbReference>
<dbReference type="InterPro" id="IPR006139">
    <property type="entry name" value="D-isomer_2_OHA_DH_cat_dom"/>
</dbReference>
<keyword evidence="2 4" id="KW-0560">Oxidoreductase</keyword>
<dbReference type="InterPro" id="IPR029752">
    <property type="entry name" value="D-isomer_DH_CS1"/>
</dbReference>
<dbReference type="InterPro" id="IPR058205">
    <property type="entry name" value="D-LDH-like"/>
</dbReference>
<dbReference type="Pfam" id="PF02826">
    <property type="entry name" value="2-Hacid_dh_C"/>
    <property type="match status" value="1"/>
</dbReference>
<dbReference type="EMBL" id="PCWO01000031">
    <property type="protein sequence ID" value="PIR04884.1"/>
    <property type="molecule type" value="Genomic_DNA"/>
</dbReference>
<dbReference type="Proteomes" id="UP000229893">
    <property type="component" value="Unassembled WGS sequence"/>
</dbReference>
<dbReference type="PROSITE" id="PS00065">
    <property type="entry name" value="D_2_HYDROXYACID_DH_1"/>
    <property type="match status" value="1"/>
</dbReference>
<dbReference type="InterPro" id="IPR029753">
    <property type="entry name" value="D-isomer_DH_CS"/>
</dbReference>
<evidence type="ECO:0000256" key="2">
    <source>
        <dbReference type="ARBA" id="ARBA00023002"/>
    </source>
</evidence>
<dbReference type="Gene3D" id="3.40.50.720">
    <property type="entry name" value="NAD(P)-binding Rossmann-like Domain"/>
    <property type="match status" value="2"/>
</dbReference>
<dbReference type="PANTHER" id="PTHR43026:SF1">
    <property type="entry name" value="2-HYDROXYACID DEHYDROGENASE HOMOLOG 1-RELATED"/>
    <property type="match status" value="1"/>
</dbReference>
<dbReference type="GO" id="GO:0006564">
    <property type="term" value="P:L-serine biosynthetic process"/>
    <property type="evidence" value="ECO:0007669"/>
    <property type="project" value="UniProtKB-ARBA"/>
</dbReference>
<evidence type="ECO:0000256" key="1">
    <source>
        <dbReference type="ARBA" id="ARBA00005854"/>
    </source>
</evidence>
<evidence type="ECO:0000313" key="7">
    <source>
        <dbReference type="EMBL" id="PIR04884.1"/>
    </source>
</evidence>
<comment type="similarity">
    <text evidence="1 4">Belongs to the D-isomer specific 2-hydroxyacid dehydrogenase family.</text>
</comment>
<dbReference type="AlphaFoldDB" id="A0A2H0N7L8"/>
<dbReference type="GO" id="GO:0004617">
    <property type="term" value="F:phosphoglycerate dehydrogenase activity"/>
    <property type="evidence" value="ECO:0007669"/>
    <property type="project" value="UniProtKB-ARBA"/>
</dbReference>
<evidence type="ECO:0000313" key="8">
    <source>
        <dbReference type="Proteomes" id="UP000229893"/>
    </source>
</evidence>
<dbReference type="InterPro" id="IPR036291">
    <property type="entry name" value="NAD(P)-bd_dom_sf"/>
</dbReference>
<organism evidence="7 8">
    <name type="scientific">Candidatus Liptonbacteria bacterium CG11_big_fil_rev_8_21_14_0_20_35_14</name>
    <dbReference type="NCBI Taxonomy" id="1974634"/>
    <lineage>
        <taxon>Bacteria</taxon>
        <taxon>Candidatus Liptoniibacteriota</taxon>
    </lineage>
</organism>
<gene>
    <name evidence="7" type="ORF">COV57_02185</name>
</gene>
<accession>A0A2H0N7L8</accession>
<feature type="domain" description="D-isomer specific 2-hydroxyacid dehydrogenase NAD-binding" evidence="6">
    <location>
        <begin position="106"/>
        <end position="303"/>
    </location>
</feature>
<evidence type="ECO:0000256" key="4">
    <source>
        <dbReference type="RuleBase" id="RU003719"/>
    </source>
</evidence>
<keyword evidence="3" id="KW-0520">NAD</keyword>
<proteinExistence type="inferred from homology"/>
<reference evidence="7 8" key="1">
    <citation type="submission" date="2017-09" db="EMBL/GenBank/DDBJ databases">
        <title>Depth-based differentiation of microbial function through sediment-hosted aquifers and enrichment of novel symbionts in the deep terrestrial subsurface.</title>
        <authorList>
            <person name="Probst A.J."/>
            <person name="Ladd B."/>
            <person name="Jarett J.K."/>
            <person name="Geller-Mcgrath D.E."/>
            <person name="Sieber C.M."/>
            <person name="Emerson J.B."/>
            <person name="Anantharaman K."/>
            <person name="Thomas B.C."/>
            <person name="Malmstrom R."/>
            <person name="Stieglmeier M."/>
            <person name="Klingl A."/>
            <person name="Woyke T."/>
            <person name="Ryan C.M."/>
            <person name="Banfield J.F."/>
        </authorList>
    </citation>
    <scope>NUCLEOTIDE SEQUENCE [LARGE SCALE GENOMIC DNA]</scope>
    <source>
        <strain evidence="7">CG11_big_fil_rev_8_21_14_0_20_35_14</strain>
    </source>
</reference>
<dbReference type="PROSITE" id="PS00671">
    <property type="entry name" value="D_2_HYDROXYACID_DH_3"/>
    <property type="match status" value="1"/>
</dbReference>
<dbReference type="GO" id="GO:0047545">
    <property type="term" value="F:(S)-2-hydroxyglutarate dehydrogenase activity"/>
    <property type="evidence" value="ECO:0007669"/>
    <property type="project" value="UniProtKB-ARBA"/>
</dbReference>
<feature type="domain" description="D-isomer specific 2-hydroxyacid dehydrogenase catalytic" evidence="5">
    <location>
        <begin position="15"/>
        <end position="335"/>
    </location>
</feature>
<dbReference type="GO" id="GO:0008720">
    <property type="term" value="F:D-lactate dehydrogenase (NAD+) activity"/>
    <property type="evidence" value="ECO:0007669"/>
    <property type="project" value="TreeGrafter"/>
</dbReference>
<evidence type="ECO:0000259" key="5">
    <source>
        <dbReference type="Pfam" id="PF00389"/>
    </source>
</evidence>
<name>A0A2H0N7L8_9BACT</name>
<dbReference type="PROSITE" id="PS00670">
    <property type="entry name" value="D_2_HYDROXYACID_DH_2"/>
    <property type="match status" value="1"/>
</dbReference>
<dbReference type="InterPro" id="IPR006140">
    <property type="entry name" value="D-isomer_DH_NAD-bd"/>
</dbReference>
<dbReference type="FunFam" id="3.40.50.720:FF:000041">
    <property type="entry name" value="D-3-phosphoglycerate dehydrogenase"/>
    <property type="match status" value="1"/>
</dbReference>
<evidence type="ECO:0000259" key="6">
    <source>
        <dbReference type="Pfam" id="PF02826"/>
    </source>
</evidence>
<dbReference type="Pfam" id="PF00389">
    <property type="entry name" value="2-Hacid_dh"/>
    <property type="match status" value="1"/>
</dbReference>